<evidence type="ECO:0000256" key="17">
    <source>
        <dbReference type="SAM" id="Phobius"/>
    </source>
</evidence>
<evidence type="ECO:0000256" key="9">
    <source>
        <dbReference type="ARBA" id="ARBA00022840"/>
    </source>
</evidence>
<evidence type="ECO:0000256" key="12">
    <source>
        <dbReference type="ARBA" id="ARBA00023136"/>
    </source>
</evidence>
<feature type="domain" description="Protein kinase" evidence="18">
    <location>
        <begin position="120"/>
        <end position="381"/>
    </location>
</feature>
<evidence type="ECO:0000256" key="15">
    <source>
        <dbReference type="ARBA" id="ARBA00030304"/>
    </source>
</evidence>
<keyword evidence="10" id="KW-0735">Signal-anchor</keyword>
<keyword evidence="8" id="KW-0256">Endoplasmic reticulum</keyword>
<evidence type="ECO:0000256" key="4">
    <source>
        <dbReference type="ARBA" id="ARBA00022679"/>
    </source>
</evidence>
<dbReference type="GO" id="GO:0004672">
    <property type="term" value="F:protein kinase activity"/>
    <property type="evidence" value="ECO:0007669"/>
    <property type="project" value="InterPro"/>
</dbReference>
<keyword evidence="5 17" id="KW-0812">Transmembrane</keyword>
<evidence type="ECO:0000256" key="1">
    <source>
        <dbReference type="ARBA" id="ARBA00004648"/>
    </source>
</evidence>
<name>A0A6P4ZPT2_BRABE</name>
<dbReference type="GO" id="GO:0005789">
    <property type="term" value="C:endoplasmic reticulum membrane"/>
    <property type="evidence" value="ECO:0007669"/>
    <property type="project" value="UniProtKB-SubCell"/>
</dbReference>
<proteinExistence type="predicted"/>
<evidence type="ECO:0000256" key="10">
    <source>
        <dbReference type="ARBA" id="ARBA00022968"/>
    </source>
</evidence>
<keyword evidence="4" id="KW-0808">Transferase</keyword>
<dbReference type="InterPro" id="IPR001245">
    <property type="entry name" value="Ser-Thr/Tyr_kinase_cat_dom"/>
</dbReference>
<dbReference type="SUPFAM" id="SSF56112">
    <property type="entry name" value="Protein kinase-like (PK-like)"/>
    <property type="match status" value="1"/>
</dbReference>
<gene>
    <name evidence="20" type="primary">LOC109475484</name>
</gene>
<organism evidence="19 20">
    <name type="scientific">Branchiostoma belcheri</name>
    <name type="common">Amphioxus</name>
    <dbReference type="NCBI Taxonomy" id="7741"/>
    <lineage>
        <taxon>Eukaryota</taxon>
        <taxon>Metazoa</taxon>
        <taxon>Chordata</taxon>
        <taxon>Cephalochordata</taxon>
        <taxon>Leptocardii</taxon>
        <taxon>Amphioxiformes</taxon>
        <taxon>Branchiostomatidae</taxon>
        <taxon>Branchiostoma</taxon>
    </lineage>
</organism>
<dbReference type="Proteomes" id="UP000515135">
    <property type="component" value="Unplaced"/>
</dbReference>
<dbReference type="AlphaFoldDB" id="A0A6P4ZPT2"/>
<sequence length="381" mass="44229">MLILLQTCYRSELADIVTMRRVRERDVVCLLLLTLLILYLLMWFWFGSLQPASSVFLNYEVDKMLGQERQGKVKESRSNLDVVTVAGLGQRRLCPLGSFRLSKMETCMPWLGCKEITNEVTIKLNIGSGTVKKVYKAVWRNHTVAYSRLKNTTYFEDFSEGIEMLKTLQHPSVLQFVGSCNTTLLTEFYKFGSANFFIKKVLKLYSYRKFDNVRTRFNMALSYLEAIHSLHNSPVGTRVMCDSNSVHKSLTQFLVTQDFKLVLSDLDATPEVNHEANLFIKCGSRRIVSDFVAPEQLWPFENETFDDSRMPSYDEKTDIWKIPGVVDYLLGKVNGSEVIRLHLFKVHQQCHNRDPRQRPTTKVLLEEYNRVKNMFFPEHIT</sequence>
<feature type="transmembrane region" description="Helical" evidence="17">
    <location>
        <begin position="27"/>
        <end position="46"/>
    </location>
</feature>
<dbReference type="InterPro" id="IPR039318">
    <property type="entry name" value="POMK"/>
</dbReference>
<dbReference type="GO" id="GO:0005524">
    <property type="term" value="F:ATP binding"/>
    <property type="evidence" value="ECO:0007669"/>
    <property type="project" value="UniProtKB-KW"/>
</dbReference>
<accession>A0A6P4ZPT2</accession>
<dbReference type="OrthoDB" id="4062651at2759"/>
<evidence type="ECO:0000256" key="5">
    <source>
        <dbReference type="ARBA" id="ARBA00022692"/>
    </source>
</evidence>
<keyword evidence="7" id="KW-0418">Kinase</keyword>
<dbReference type="InterPro" id="IPR000719">
    <property type="entry name" value="Prot_kinase_dom"/>
</dbReference>
<evidence type="ECO:0000313" key="19">
    <source>
        <dbReference type="Proteomes" id="UP000515135"/>
    </source>
</evidence>
<protein>
    <recommendedName>
        <fullName evidence="3">Protein O-mannose kinase</fullName>
        <ecNumber evidence="2">2.7.1.183</ecNumber>
    </recommendedName>
    <alternativeName>
        <fullName evidence="16">Protein kinase-like protein SgK196</fullName>
    </alternativeName>
    <alternativeName>
        <fullName evidence="15">Sugen kinase 196</fullName>
    </alternativeName>
</protein>
<evidence type="ECO:0000256" key="2">
    <source>
        <dbReference type="ARBA" id="ARBA00011932"/>
    </source>
</evidence>
<dbReference type="GO" id="GO:0006493">
    <property type="term" value="P:protein O-linked glycosylation"/>
    <property type="evidence" value="ECO:0007669"/>
    <property type="project" value="InterPro"/>
</dbReference>
<dbReference type="Gene3D" id="1.10.510.10">
    <property type="entry name" value="Transferase(Phosphotransferase) domain 1"/>
    <property type="match status" value="1"/>
</dbReference>
<evidence type="ECO:0000256" key="6">
    <source>
        <dbReference type="ARBA" id="ARBA00022741"/>
    </source>
</evidence>
<evidence type="ECO:0000256" key="13">
    <source>
        <dbReference type="ARBA" id="ARBA00025665"/>
    </source>
</evidence>
<dbReference type="GeneID" id="109475484"/>
<evidence type="ECO:0000256" key="14">
    <source>
        <dbReference type="ARBA" id="ARBA00029343"/>
    </source>
</evidence>
<comment type="subcellular location">
    <subcellularLocation>
        <location evidence="1">Endoplasmic reticulum membrane</location>
        <topology evidence="1">Single-pass type II membrane protein</topology>
    </subcellularLocation>
</comment>
<dbReference type="KEGG" id="bbel:109475484"/>
<dbReference type="FunFam" id="1.10.510.10:FF:000464">
    <property type="entry name" value="Protein O-mannose kinase"/>
    <property type="match status" value="1"/>
</dbReference>
<dbReference type="PROSITE" id="PS50011">
    <property type="entry name" value="PROTEIN_KINASE_DOM"/>
    <property type="match status" value="1"/>
</dbReference>
<dbReference type="PANTHER" id="PTHR22618:SF2">
    <property type="entry name" value="PROTEIN O-MANNOSE KINASE"/>
    <property type="match status" value="1"/>
</dbReference>
<dbReference type="PANTHER" id="PTHR22618">
    <property type="entry name" value="PROTEIN O-MANNOSE KINASE"/>
    <property type="match status" value="1"/>
</dbReference>
<evidence type="ECO:0000256" key="3">
    <source>
        <dbReference type="ARBA" id="ARBA00015906"/>
    </source>
</evidence>
<keyword evidence="6" id="KW-0547">Nucleotide-binding</keyword>
<dbReference type="RefSeq" id="XP_019631671.1">
    <property type="nucleotide sequence ID" value="XM_019776112.1"/>
</dbReference>
<evidence type="ECO:0000256" key="11">
    <source>
        <dbReference type="ARBA" id="ARBA00022989"/>
    </source>
</evidence>
<evidence type="ECO:0000256" key="16">
    <source>
        <dbReference type="ARBA" id="ARBA00030430"/>
    </source>
</evidence>
<evidence type="ECO:0000313" key="20">
    <source>
        <dbReference type="RefSeq" id="XP_019631671.1"/>
    </source>
</evidence>
<dbReference type="EC" id="2.7.1.183" evidence="2"/>
<keyword evidence="11 17" id="KW-1133">Transmembrane helix</keyword>
<dbReference type="GO" id="GO:0019200">
    <property type="term" value="F:carbohydrate kinase activity"/>
    <property type="evidence" value="ECO:0007669"/>
    <property type="project" value="InterPro"/>
</dbReference>
<evidence type="ECO:0000256" key="8">
    <source>
        <dbReference type="ARBA" id="ARBA00022824"/>
    </source>
</evidence>
<comment type="function">
    <text evidence="13">Protein O-mannose kinase that specifically mediates phosphorylation at the 6-position of an O-mannose of the trisaccharide (N-acetylgalactosamine (GalNAc)-beta-1,3-N-acetylglucosamine (GlcNAc)-beta-1,4-mannose) to generate phosphorylated O-mannosyl trisaccharide (N-acetylgalactosamine-beta-1,3-N-acetylglucosamine-beta-1,4-(phosphate-6-)mannose). Phosphorylated O-mannosyl trisaccharide is a carbohydrate structure present in alpha-dystroglycan (DAG1), which is required for binding laminin G-like domain-containing extracellular proteins with high affinity. Only shows kinase activity when the GalNAc-beta-3-GlcNAc-beta-terminus is linked to the 4-position of O-mannose, suggesting that this disaccharide serves as the substrate recognition motif.</text>
</comment>
<evidence type="ECO:0000256" key="7">
    <source>
        <dbReference type="ARBA" id="ARBA00022777"/>
    </source>
</evidence>
<reference evidence="20" key="1">
    <citation type="submission" date="2025-08" db="UniProtKB">
        <authorList>
            <consortium name="RefSeq"/>
        </authorList>
    </citation>
    <scope>IDENTIFICATION</scope>
    <source>
        <tissue evidence="20">Gonad</tissue>
    </source>
</reference>
<dbReference type="Pfam" id="PF07714">
    <property type="entry name" value="PK_Tyr_Ser-Thr"/>
    <property type="match status" value="1"/>
</dbReference>
<keyword evidence="19" id="KW-1185">Reference proteome</keyword>
<evidence type="ECO:0000259" key="18">
    <source>
        <dbReference type="PROSITE" id="PS50011"/>
    </source>
</evidence>
<keyword evidence="9" id="KW-0067">ATP-binding</keyword>
<keyword evidence="12 17" id="KW-0472">Membrane</keyword>
<dbReference type="InterPro" id="IPR011009">
    <property type="entry name" value="Kinase-like_dom_sf"/>
</dbReference>
<comment type="catalytic activity">
    <reaction evidence="14">
        <text>3-O-[beta-D-GalNAc-(1-&gt;3)-beta-D-GlcNAc-(1-&gt;4)-alpha-D-Man]-L-Thr-[protein] + ATP = 3-O-[beta-D-GalNAc-(1-&gt;3)-beta-D-GlcNAc-(1-&gt;4)-(O-6-P-alpha-D-Man)]-Thr-[protein] + ADP + H(+)</text>
        <dbReference type="Rhea" id="RHEA:52616"/>
        <dbReference type="Rhea" id="RHEA-COMP:13308"/>
        <dbReference type="Rhea" id="RHEA-COMP:13309"/>
        <dbReference type="ChEBI" id="CHEBI:15378"/>
        <dbReference type="ChEBI" id="CHEBI:30616"/>
        <dbReference type="ChEBI" id="CHEBI:136709"/>
        <dbReference type="ChEBI" id="CHEBI:136710"/>
        <dbReference type="ChEBI" id="CHEBI:456216"/>
        <dbReference type="EC" id="2.7.1.183"/>
    </reaction>
</comment>